<feature type="domain" description="IrrE N-terminal-like" evidence="1">
    <location>
        <begin position="35"/>
        <end position="115"/>
    </location>
</feature>
<protein>
    <recommendedName>
        <fullName evidence="1">IrrE N-terminal-like domain-containing protein</fullName>
    </recommendedName>
</protein>
<dbReference type="RefSeq" id="WP_141331653.1">
    <property type="nucleotide sequence ID" value="NZ_BJNT01000029.1"/>
</dbReference>
<gene>
    <name evidence="2" type="ORF">CVA01_28640</name>
</gene>
<dbReference type="Proteomes" id="UP000319986">
    <property type="component" value="Unassembled WGS sequence"/>
</dbReference>
<accession>A0A4Y4C8W8</accession>
<evidence type="ECO:0000259" key="1">
    <source>
        <dbReference type="Pfam" id="PF06114"/>
    </source>
</evidence>
<dbReference type="InterPro" id="IPR010359">
    <property type="entry name" value="IrrE_HExxH"/>
</dbReference>
<evidence type="ECO:0000313" key="2">
    <source>
        <dbReference type="EMBL" id="GEC87550.1"/>
    </source>
</evidence>
<reference evidence="2 3" key="1">
    <citation type="submission" date="2019-06" db="EMBL/GenBank/DDBJ databases">
        <title>Whole genome shotgun sequence of Corynebacterium variabile NBRC 15286.</title>
        <authorList>
            <person name="Hosoyama A."/>
            <person name="Uohara A."/>
            <person name="Ohji S."/>
            <person name="Ichikawa N."/>
        </authorList>
    </citation>
    <scope>NUCLEOTIDE SEQUENCE [LARGE SCALE GENOMIC DNA]</scope>
    <source>
        <strain evidence="2 3">NBRC 15286</strain>
    </source>
</reference>
<name>A0A4Y4C8W8_9CORY</name>
<dbReference type="GeneID" id="82888934"/>
<sequence length="126" mass="13933">MRTPSTDTLIDVAVNHGLRIGWHRGGPKAAWRPPRKISLQLGMTDPDTVCALAHELGHFAHGDACGEDQRAEARAWRHAADILIDPEMYRTAELAFGPHPARLAAELGVTTHVIAVWRDAYERTHS</sequence>
<dbReference type="Pfam" id="PF06114">
    <property type="entry name" value="Peptidase_M78"/>
    <property type="match status" value="1"/>
</dbReference>
<proteinExistence type="predicted"/>
<comment type="caution">
    <text evidence="2">The sequence shown here is derived from an EMBL/GenBank/DDBJ whole genome shotgun (WGS) entry which is preliminary data.</text>
</comment>
<dbReference type="EMBL" id="BJNT01000029">
    <property type="protein sequence ID" value="GEC87550.1"/>
    <property type="molecule type" value="Genomic_DNA"/>
</dbReference>
<dbReference type="AlphaFoldDB" id="A0A4Y4C8W8"/>
<evidence type="ECO:0000313" key="3">
    <source>
        <dbReference type="Proteomes" id="UP000319986"/>
    </source>
</evidence>
<organism evidence="2 3">
    <name type="scientific">Corynebacterium variabile</name>
    <dbReference type="NCBI Taxonomy" id="1727"/>
    <lineage>
        <taxon>Bacteria</taxon>
        <taxon>Bacillati</taxon>
        <taxon>Actinomycetota</taxon>
        <taxon>Actinomycetes</taxon>
        <taxon>Mycobacteriales</taxon>
        <taxon>Corynebacteriaceae</taxon>
        <taxon>Corynebacterium</taxon>
    </lineage>
</organism>